<feature type="region of interest" description="Disordered" evidence="1">
    <location>
        <begin position="1"/>
        <end position="71"/>
    </location>
</feature>
<dbReference type="PANTHER" id="PTHR45786:SF74">
    <property type="entry name" value="ATP-DEPENDENT DNA HELICASE"/>
    <property type="match status" value="1"/>
</dbReference>
<gene>
    <name evidence="2" type="ORF">CCAM_LOCUS22440</name>
</gene>
<feature type="compositionally biased region" description="Polar residues" evidence="1">
    <location>
        <begin position="29"/>
        <end position="46"/>
    </location>
</feature>
<name>A0A484LWS5_9ASTE</name>
<dbReference type="Proteomes" id="UP000595140">
    <property type="component" value="Unassembled WGS sequence"/>
</dbReference>
<accession>A0A484LWS5</accession>
<dbReference type="EMBL" id="OOIL02002134">
    <property type="protein sequence ID" value="VFQ80664.1"/>
    <property type="molecule type" value="Genomic_DNA"/>
</dbReference>
<evidence type="ECO:0000256" key="1">
    <source>
        <dbReference type="SAM" id="MobiDB-lite"/>
    </source>
</evidence>
<reference evidence="2 3" key="1">
    <citation type="submission" date="2018-04" db="EMBL/GenBank/DDBJ databases">
        <authorList>
            <person name="Vogel A."/>
        </authorList>
    </citation>
    <scope>NUCLEOTIDE SEQUENCE [LARGE SCALE GENOMIC DNA]</scope>
</reference>
<sequence length="348" mass="40230">MEENEQHQRIQTATEARKRRKLIIDQKRQTTLPSNSTGHRNTTLQKKQGRPSEAPQETHTTSEESGESKYLTLSNPTERCNHCDAIMWKEERNNSRYPNRPPTFSLCCMEGRINLEALKHAPEYLRDLLNYSGGKRSKTFRDNIRAYNSMFASTSIGADIDYEINKSKGPYVFRISGQNCHQIGSLMPQSNKPHKFLQLYMYDDQCSEVHSRMNSLTKDKPESKLDPDIVAGILRMLDKENCLAQVFRMARDRIKIDKEQNYQLHLLSDRPQRHRQYNAPTASEIAALIVGDFGQGTDGRDIIVQHKEKGLQNISERHPSFMSLQYPSFSHTGKMAIMKRYHTNRIPD</sequence>
<dbReference type="OrthoDB" id="1928976at2759"/>
<keyword evidence="3" id="KW-1185">Reference proteome</keyword>
<protein>
    <recommendedName>
        <fullName evidence="4">Helitron helicase-like domain-containing protein</fullName>
    </recommendedName>
</protein>
<evidence type="ECO:0008006" key="4">
    <source>
        <dbReference type="Google" id="ProtNLM"/>
    </source>
</evidence>
<evidence type="ECO:0000313" key="3">
    <source>
        <dbReference type="Proteomes" id="UP000595140"/>
    </source>
</evidence>
<proteinExistence type="predicted"/>
<dbReference type="AlphaFoldDB" id="A0A484LWS5"/>
<evidence type="ECO:0000313" key="2">
    <source>
        <dbReference type="EMBL" id="VFQ80664.1"/>
    </source>
</evidence>
<organism evidence="2 3">
    <name type="scientific">Cuscuta campestris</name>
    <dbReference type="NCBI Taxonomy" id="132261"/>
    <lineage>
        <taxon>Eukaryota</taxon>
        <taxon>Viridiplantae</taxon>
        <taxon>Streptophyta</taxon>
        <taxon>Embryophyta</taxon>
        <taxon>Tracheophyta</taxon>
        <taxon>Spermatophyta</taxon>
        <taxon>Magnoliopsida</taxon>
        <taxon>eudicotyledons</taxon>
        <taxon>Gunneridae</taxon>
        <taxon>Pentapetalae</taxon>
        <taxon>asterids</taxon>
        <taxon>lamiids</taxon>
        <taxon>Solanales</taxon>
        <taxon>Convolvulaceae</taxon>
        <taxon>Cuscuteae</taxon>
        <taxon>Cuscuta</taxon>
        <taxon>Cuscuta subgen. Grammica</taxon>
        <taxon>Cuscuta sect. Cleistogrammica</taxon>
    </lineage>
</organism>
<dbReference type="PANTHER" id="PTHR45786">
    <property type="entry name" value="DNA BINDING PROTEIN-LIKE"/>
    <property type="match status" value="1"/>
</dbReference>